<feature type="region of interest" description="Disordered" evidence="1">
    <location>
        <begin position="605"/>
        <end position="700"/>
    </location>
</feature>
<accession>A0A9P7XJU1</accession>
<feature type="region of interest" description="Disordered" evidence="1">
    <location>
        <begin position="323"/>
        <end position="359"/>
    </location>
</feature>
<feature type="compositionally biased region" description="Polar residues" evidence="1">
    <location>
        <begin position="610"/>
        <end position="626"/>
    </location>
</feature>
<proteinExistence type="predicted"/>
<feature type="compositionally biased region" description="Polar residues" evidence="1">
    <location>
        <begin position="686"/>
        <end position="700"/>
    </location>
</feature>
<evidence type="ECO:0000313" key="3">
    <source>
        <dbReference type="Proteomes" id="UP000707451"/>
    </source>
</evidence>
<organism evidence="2 3">
    <name type="scientific">Linnemannia hyalina</name>
    <dbReference type="NCBI Taxonomy" id="64524"/>
    <lineage>
        <taxon>Eukaryota</taxon>
        <taxon>Fungi</taxon>
        <taxon>Fungi incertae sedis</taxon>
        <taxon>Mucoromycota</taxon>
        <taxon>Mortierellomycotina</taxon>
        <taxon>Mortierellomycetes</taxon>
        <taxon>Mortierellales</taxon>
        <taxon>Mortierellaceae</taxon>
        <taxon>Linnemannia</taxon>
    </lineage>
</organism>
<sequence>MSEINAQLQLLRQEDKEVSESEPTVPDTWFEQALKEAIAHIVEPPQEQTGSALMQLGAGKKFDEVYNTPSAPQPTTTPATAMIQPRSTCKIVFVIVDPETSPHGGSQEDGDAEMTGEDEKGWFYGDQDIRGILYEATRSMEASIKKRNTSIHLDLIRIATSQSQARGDIIAEQISRICTASVYTVIAEDELSPLRALTNYFLLQNKDVKVLRIHDMPFSGKFCDQKAELFHRSDHIGPTAVRKTDTEDTATSILQEKPPAIENAIEADYGRVHAITRAKPCIAPRIHTLVEKDSTDDVVTRTVVNHGGRLFIHCMSTEYESGMPKRVTELQPLPPKGRLPKDERSKREDSVIVDDSSSTTSSTVSEVDFIRNIVQINAVKPDGEWNGGSFIEVTPPALKTTAALQFKTSGGGGGVKSHARKDQATVGVDMAVVHSTSKIDLETRWLVQWQGERVHPIAPEHSVLLEQFRQAICKPSISHPDTITTVIEKLITDARPAVLPGPINHPDNLPPTQIKIIQQALQTYQQTQQHQDQALRESAQAILADLWLVAQRFKSVSLSHASVARQIGEMISPTGLDYNTVKMTYVAPVLRAFLNAKEVDPSLGIVNVPDGSSPNPNQGQGMNSNAWGGRGGGNVGGGNRGGRGGMQGGGGPRFSDNNSRNNNANSNNRRGGFGGNAGGPGGFRNSQGGNANNVTSSTEEILSDPTLPLFSMTGKTQPVPYLETTPPTREEIEGEDQVYLSELGEEGSLLRTYWGPRGAQGSSVAAIVNSVTSLDSTSLLEASSSVGGVPPVPIVAGAAPVPAGADLASIHAAAQQRRLKRPRLQDFSGRTPVKEYGGFSKSSGFS</sequence>
<feature type="compositionally biased region" description="Low complexity" evidence="1">
    <location>
        <begin position="657"/>
        <end position="670"/>
    </location>
</feature>
<gene>
    <name evidence="2" type="ORF">KI688_004990</name>
</gene>
<feature type="compositionally biased region" description="Polar residues" evidence="1">
    <location>
        <begin position="1"/>
        <end position="10"/>
    </location>
</feature>
<feature type="compositionally biased region" description="Gly residues" evidence="1">
    <location>
        <begin position="671"/>
        <end position="682"/>
    </location>
</feature>
<dbReference type="EMBL" id="JAHRHY010000018">
    <property type="protein sequence ID" value="KAG9062685.1"/>
    <property type="molecule type" value="Genomic_DNA"/>
</dbReference>
<keyword evidence="3" id="KW-1185">Reference proteome</keyword>
<feature type="compositionally biased region" description="Gly residues" evidence="1">
    <location>
        <begin position="628"/>
        <end position="652"/>
    </location>
</feature>
<evidence type="ECO:0000313" key="2">
    <source>
        <dbReference type="EMBL" id="KAG9062685.1"/>
    </source>
</evidence>
<comment type="caution">
    <text evidence="2">The sequence shown here is derived from an EMBL/GenBank/DDBJ whole genome shotgun (WGS) entry which is preliminary data.</text>
</comment>
<reference evidence="2" key="1">
    <citation type="submission" date="2021-06" db="EMBL/GenBank/DDBJ databases">
        <title>Genome Sequence of Mortierella hyaline Strain SCG-10, a Cold-Adapted, Nitrate-Reducing Fungus Isolated from Soil in Minnesota, USA.</title>
        <authorList>
            <person name="Aldossari N."/>
        </authorList>
    </citation>
    <scope>NUCLEOTIDE SEQUENCE</scope>
    <source>
        <strain evidence="2">SCG-10</strain>
    </source>
</reference>
<evidence type="ECO:0000256" key="1">
    <source>
        <dbReference type="SAM" id="MobiDB-lite"/>
    </source>
</evidence>
<dbReference type="Proteomes" id="UP000707451">
    <property type="component" value="Unassembled WGS sequence"/>
</dbReference>
<dbReference type="AlphaFoldDB" id="A0A9P7XJU1"/>
<name>A0A9P7XJU1_9FUNG</name>
<dbReference type="OrthoDB" id="2444483at2759"/>
<feature type="compositionally biased region" description="Basic and acidic residues" evidence="1">
    <location>
        <begin position="339"/>
        <end position="350"/>
    </location>
</feature>
<feature type="region of interest" description="Disordered" evidence="1">
    <location>
        <begin position="819"/>
        <end position="846"/>
    </location>
</feature>
<feature type="region of interest" description="Disordered" evidence="1">
    <location>
        <begin position="1"/>
        <end position="25"/>
    </location>
</feature>
<feature type="region of interest" description="Disordered" evidence="1">
    <location>
        <begin position="98"/>
        <end position="118"/>
    </location>
</feature>
<protein>
    <submittedName>
        <fullName evidence="2">Uncharacterized protein</fullName>
    </submittedName>
</protein>